<dbReference type="Gene3D" id="2.60.40.420">
    <property type="entry name" value="Cupredoxins - blue copper proteins"/>
    <property type="match status" value="2"/>
</dbReference>
<name>A0ABU5JBF1_9ACTN</name>
<evidence type="ECO:0000256" key="2">
    <source>
        <dbReference type="SAM" id="MobiDB-lite"/>
    </source>
</evidence>
<dbReference type="PANTHER" id="PTHR48267:SF1">
    <property type="entry name" value="BILIRUBIN OXIDASE"/>
    <property type="match status" value="1"/>
</dbReference>
<reference evidence="4 5" key="1">
    <citation type="submission" date="2023-12" db="EMBL/GenBank/DDBJ databases">
        <title>Micromonospora sp. nov., isolated from Atacama Desert.</title>
        <authorList>
            <person name="Carro L."/>
            <person name="Golinska P."/>
            <person name="Klenk H.-P."/>
            <person name="Goodfellow M."/>
        </authorList>
    </citation>
    <scope>NUCLEOTIDE SEQUENCE [LARGE SCALE GENOMIC DNA]</scope>
    <source>
        <strain evidence="4 5">4G53</strain>
    </source>
</reference>
<comment type="similarity">
    <text evidence="1">Belongs to the multicopper oxidase family.</text>
</comment>
<keyword evidence="5" id="KW-1185">Reference proteome</keyword>
<dbReference type="InterPro" id="IPR008972">
    <property type="entry name" value="Cupredoxin"/>
</dbReference>
<evidence type="ECO:0000313" key="5">
    <source>
        <dbReference type="Proteomes" id="UP001290101"/>
    </source>
</evidence>
<feature type="compositionally biased region" description="Basic and acidic residues" evidence="2">
    <location>
        <begin position="278"/>
        <end position="287"/>
    </location>
</feature>
<sequence>MITDRAFEADGALKYPAMDPHLISMPGIDAEHMQGAAGDVILVNGAPWPELEVDAVRYRFRILNASNARRYELALDPPAPLTQIGSDQGLLEALVEHTTIAVAPAERYDVIVDFAAYPVGTKVVLKNGDGKVMRFVVARTATDDSRIPARLSKIEALPRRAATARPWMFRKGTVKIMGEETDGWIINGREFDPQRIGATPRLGDVEIWLLASDAHHPVHIHLSPFQVISRNGGASGPRRPRLEGHRRPAPARVGRGGDPLRRSCRAIPAALPQPRTRGHGDDGHVPGERLNGG</sequence>
<dbReference type="InterPro" id="IPR011706">
    <property type="entry name" value="Cu-oxidase_C"/>
</dbReference>
<evidence type="ECO:0000313" key="4">
    <source>
        <dbReference type="EMBL" id="MDZ5489754.1"/>
    </source>
</evidence>
<proteinExistence type="inferred from homology"/>
<dbReference type="EMBL" id="JAXOTQ010000010">
    <property type="protein sequence ID" value="MDZ5489754.1"/>
    <property type="molecule type" value="Genomic_DNA"/>
</dbReference>
<dbReference type="InterPro" id="IPR045087">
    <property type="entry name" value="Cu-oxidase_fam"/>
</dbReference>
<organism evidence="4 5">
    <name type="scientific">Micromonospora sicca</name>
    <dbReference type="NCBI Taxonomy" id="2202420"/>
    <lineage>
        <taxon>Bacteria</taxon>
        <taxon>Bacillati</taxon>
        <taxon>Actinomycetota</taxon>
        <taxon>Actinomycetes</taxon>
        <taxon>Micromonosporales</taxon>
        <taxon>Micromonosporaceae</taxon>
        <taxon>Micromonospora</taxon>
    </lineage>
</organism>
<dbReference type="PANTHER" id="PTHR48267">
    <property type="entry name" value="CUPREDOXIN SUPERFAMILY PROTEIN"/>
    <property type="match status" value="1"/>
</dbReference>
<dbReference type="SUPFAM" id="SSF49503">
    <property type="entry name" value="Cupredoxins"/>
    <property type="match status" value="2"/>
</dbReference>
<evidence type="ECO:0000259" key="3">
    <source>
        <dbReference type="Pfam" id="PF07731"/>
    </source>
</evidence>
<protein>
    <submittedName>
        <fullName evidence="4">Multicopper oxidase domain-containing protein</fullName>
    </submittedName>
</protein>
<comment type="caution">
    <text evidence="4">The sequence shown here is derived from an EMBL/GenBank/DDBJ whole genome shotgun (WGS) entry which is preliminary data.</text>
</comment>
<dbReference type="Pfam" id="PF07731">
    <property type="entry name" value="Cu-oxidase_2"/>
    <property type="match status" value="1"/>
</dbReference>
<gene>
    <name evidence="4" type="ORF">U2F25_09805</name>
</gene>
<evidence type="ECO:0000256" key="1">
    <source>
        <dbReference type="ARBA" id="ARBA00010609"/>
    </source>
</evidence>
<feature type="domain" description="Plastocyanin-like" evidence="3">
    <location>
        <begin position="180"/>
        <end position="238"/>
    </location>
</feature>
<feature type="region of interest" description="Disordered" evidence="2">
    <location>
        <begin position="228"/>
        <end position="293"/>
    </location>
</feature>
<dbReference type="Proteomes" id="UP001290101">
    <property type="component" value="Unassembled WGS sequence"/>
</dbReference>
<accession>A0ABU5JBF1</accession>